<feature type="domain" description="K Homology" evidence="5">
    <location>
        <begin position="366"/>
        <end position="433"/>
    </location>
</feature>
<dbReference type="OrthoDB" id="10027144at2759"/>
<keyword evidence="2" id="KW-0694">RNA-binding</keyword>
<feature type="domain" description="K Homology" evidence="5">
    <location>
        <begin position="1191"/>
        <end position="1259"/>
    </location>
</feature>
<feature type="domain" description="K Homology" evidence="5">
    <location>
        <begin position="1076"/>
        <end position="1186"/>
    </location>
</feature>
<dbReference type="InterPro" id="IPR036612">
    <property type="entry name" value="KH_dom_type_1_sf"/>
</dbReference>
<feature type="domain" description="K Homology" evidence="5">
    <location>
        <begin position="926"/>
        <end position="1003"/>
    </location>
</feature>
<evidence type="ECO:0000256" key="3">
    <source>
        <dbReference type="SAM" id="Coils"/>
    </source>
</evidence>
<feature type="region of interest" description="Disordered" evidence="4">
    <location>
        <begin position="1"/>
        <end position="113"/>
    </location>
</feature>
<dbReference type="RefSeq" id="XP_040713430.1">
    <property type="nucleotide sequence ID" value="XM_040864112.1"/>
</dbReference>
<dbReference type="Proteomes" id="UP000193689">
    <property type="component" value="Unassembled WGS sequence"/>
</dbReference>
<dbReference type="SMART" id="SM00322">
    <property type="entry name" value="KH"/>
    <property type="match status" value="10"/>
</dbReference>
<feature type="domain" description="K Homology" evidence="5">
    <location>
        <begin position="1007"/>
        <end position="1075"/>
    </location>
</feature>
<organism evidence="6 7">
    <name type="scientific">Pseudomassariella vexata</name>
    <dbReference type="NCBI Taxonomy" id="1141098"/>
    <lineage>
        <taxon>Eukaryota</taxon>
        <taxon>Fungi</taxon>
        <taxon>Dikarya</taxon>
        <taxon>Ascomycota</taxon>
        <taxon>Pezizomycotina</taxon>
        <taxon>Sordariomycetes</taxon>
        <taxon>Xylariomycetidae</taxon>
        <taxon>Amphisphaeriales</taxon>
        <taxon>Pseudomassariaceae</taxon>
        <taxon>Pseudomassariella</taxon>
    </lineage>
</organism>
<dbReference type="Pfam" id="PF22952">
    <property type="entry name" value="KH_11"/>
    <property type="match status" value="1"/>
</dbReference>
<dbReference type="GO" id="GO:0005737">
    <property type="term" value="C:cytoplasm"/>
    <property type="evidence" value="ECO:0007669"/>
    <property type="project" value="TreeGrafter"/>
</dbReference>
<dbReference type="CDD" id="cd00105">
    <property type="entry name" value="KH-I"/>
    <property type="match status" value="1"/>
</dbReference>
<name>A0A1Y2DPX8_9PEZI</name>
<dbReference type="CDD" id="cd22408">
    <property type="entry name" value="KH-I_Vigilin_rpt4"/>
    <property type="match status" value="1"/>
</dbReference>
<feature type="region of interest" description="Disordered" evidence="4">
    <location>
        <begin position="794"/>
        <end position="831"/>
    </location>
</feature>
<dbReference type="PROSITE" id="PS50084">
    <property type="entry name" value="KH_TYPE_1"/>
    <property type="match status" value="8"/>
</dbReference>
<dbReference type="AlphaFoldDB" id="A0A1Y2DPX8"/>
<dbReference type="Gene3D" id="3.30.1370.10">
    <property type="entry name" value="K Homology domain, type 1"/>
    <property type="match status" value="9"/>
</dbReference>
<accession>A0A1Y2DPX8</accession>
<dbReference type="PANTHER" id="PTHR10627:SF31">
    <property type="entry name" value="DODECA-SATELLITE-BINDING PROTEIN 1, ISOFORM A"/>
    <property type="match status" value="1"/>
</dbReference>
<dbReference type="SUPFAM" id="SSF54791">
    <property type="entry name" value="Eukaryotic type KH-domain (KH-domain type I)"/>
    <property type="match status" value="8"/>
</dbReference>
<evidence type="ECO:0000256" key="4">
    <source>
        <dbReference type="SAM" id="MobiDB-lite"/>
    </source>
</evidence>
<dbReference type="GO" id="GO:0003729">
    <property type="term" value="F:mRNA binding"/>
    <property type="evidence" value="ECO:0007669"/>
    <property type="project" value="TreeGrafter"/>
</dbReference>
<dbReference type="STRING" id="1141098.A0A1Y2DPX8"/>
<evidence type="ECO:0000256" key="1">
    <source>
        <dbReference type="ARBA" id="ARBA00022737"/>
    </source>
</evidence>
<evidence type="ECO:0000256" key="2">
    <source>
        <dbReference type="PROSITE-ProRule" id="PRU00117"/>
    </source>
</evidence>
<dbReference type="EMBL" id="MCFJ01000010">
    <property type="protein sequence ID" value="ORY61353.1"/>
    <property type="molecule type" value="Genomic_DNA"/>
</dbReference>
<reference evidence="6 7" key="1">
    <citation type="submission" date="2016-07" db="EMBL/GenBank/DDBJ databases">
        <title>Pervasive Adenine N6-methylation of Active Genes in Fungi.</title>
        <authorList>
            <consortium name="DOE Joint Genome Institute"/>
            <person name="Mondo S.J."/>
            <person name="Dannebaum R.O."/>
            <person name="Kuo R.C."/>
            <person name="Labutti K."/>
            <person name="Haridas S."/>
            <person name="Kuo A."/>
            <person name="Salamov A."/>
            <person name="Ahrendt S.R."/>
            <person name="Lipzen A."/>
            <person name="Sullivan W."/>
            <person name="Andreopoulos W.B."/>
            <person name="Clum A."/>
            <person name="Lindquist E."/>
            <person name="Daum C."/>
            <person name="Ramamoorthy G.K."/>
            <person name="Gryganskyi A."/>
            <person name="Culley D."/>
            <person name="Magnuson J.K."/>
            <person name="James T.Y."/>
            <person name="O'Malley M.A."/>
            <person name="Stajich J.E."/>
            <person name="Spatafora J.W."/>
            <person name="Visel A."/>
            <person name="Grigoriev I.V."/>
        </authorList>
    </citation>
    <scope>NUCLEOTIDE SEQUENCE [LARGE SCALE GENOMIC DNA]</scope>
    <source>
        <strain evidence="6 7">CBS 129021</strain>
    </source>
</reference>
<dbReference type="InterPro" id="IPR004088">
    <property type="entry name" value="KH_dom_type_1"/>
</dbReference>
<keyword evidence="1" id="KW-0677">Repeat</keyword>
<protein>
    <submittedName>
        <fullName evidence="6">RNA binding effector protein Scp160</fullName>
    </submittedName>
</protein>
<dbReference type="InterPro" id="IPR004087">
    <property type="entry name" value="KH_dom"/>
</dbReference>
<feature type="domain" description="K Homology" evidence="5">
    <location>
        <begin position="272"/>
        <end position="361"/>
    </location>
</feature>
<gene>
    <name evidence="6" type="ORF">BCR38DRAFT_487106</name>
</gene>
<feature type="domain" description="K Homology" evidence="5">
    <location>
        <begin position="190"/>
        <end position="267"/>
    </location>
</feature>
<feature type="compositionally biased region" description="Low complexity" evidence="4">
    <location>
        <begin position="82"/>
        <end position="97"/>
    </location>
</feature>
<dbReference type="InterPro" id="IPR054548">
    <property type="entry name" value="SCP160-like_KH"/>
</dbReference>
<dbReference type="PANTHER" id="PTHR10627">
    <property type="entry name" value="SCP160"/>
    <property type="match status" value="1"/>
</dbReference>
<sequence>MAASEAESSAAERLLQKHTENHQPTVEDVPDEELKPTAKAKGLNMESEEAFPGLGGSSSSSSKGKAPVNNIPIWGAKLNGKSNGTTPANGTPGTSTPVSHTSTPAPGNAPTPNVFIPGRYVESIELDPNDIMPRAQLKRPIADIVKDLNRKSRAVLTISTKDRGKLKIEAQGPQDPAQQALRDLVAQIGAKQVITIQIPKSARAHIIGRQGATIKSIQEKSGARITLPKDDGQSPVDDDDDSLINITIEGNTIAAASAEDSIRKIVNSRSANVATKLRNIPAEFYPFIAGPNNSRVNALESDHGVQIRVPPHQPWSHSVPEVPASGERPLFAPANYENHIQLAGDRAAAAAARAEIDRRVRELQNQLQMDQCEIPRGRHQFIVGDRGMPMDDFFADTNCVIILPREEGIETVTVIGLEDDVNRGLEKAMDLAMNLNTANFHVARNHKHVSGGAPTYCRDVSRYLRQRKEIERLEQHHHVHINTPFMEGIESPWELYARDGKNLLKAQKEVQSIIGGHPPSRLASVPVDPFFHAYLRSDVKPRLQSDYGVHLVVPEAAEAQLPVILVYEGQSGPDEDYQIPQKAPNAEELRAFQQGLDGARTHILDLINKQEQIKTETLDVPAKYHEKLRRFIKKEQDITTRTAGGIPVRVSVKGITVTMRGPASAVASLAEKARAFVQQEQEDDKERGFTLSFEFPQKFANHLIGKGGSHIKELRDKFDVEIQVDKGMVELKGPKAKAEKAKAHILSLSRTWADETTHTLKIEPKYHRELIGAQGGQIGRLQNRYGVHINFPRSARPAKEDESAAADAASEAGKPRRQQGPDEVVIRGSKKGADEARDEIFSLYQYLKDNSFTANVSVQQKQLPSLIGSGGSGMDELRQVTGAKIDIPNERNEAEDAIVDIQIKGTKSQVAAAKKIIEEKKAVFEDTVVKTIDVDRKWHKILIGPQGSTLRDIIIKAGGPEDRRLQARCIQFPKQDTDGNAITVEGRQDVVSKIIASIEAAVSERASQVTETIEVSTEKHRTLIGRGGDAKRKLEAEFNVSIDIPRQGSGQTGVKLVGKPADVEKAKDHISTLIKEQQGETVQVPRKLHNAISDNGQFFRKLRNDHKVTVDHAGQPTPPKSKPVSTRAGNNGAMPLITDDPEQAADAHSWNIVDNISTEEGDIPWVLRGSPENIERAKKAISAALEQAQRSNSTGYLVLPDPSTYRYVIGQGGSKVTSIRKQSGCKITVPRDQNGDAIEINGSREGCEKAKDLILEAVRDGLASRQRD</sequence>
<feature type="domain" description="K Homology" evidence="5">
    <location>
        <begin position="687"/>
        <end position="750"/>
    </location>
</feature>
<evidence type="ECO:0000313" key="6">
    <source>
        <dbReference type="EMBL" id="ORY61353.1"/>
    </source>
</evidence>
<feature type="domain" description="K Homology" evidence="5">
    <location>
        <begin position="754"/>
        <end position="845"/>
    </location>
</feature>
<feature type="compositionally biased region" description="Low complexity" evidence="4">
    <location>
        <begin position="1"/>
        <end position="12"/>
    </location>
</feature>
<dbReference type="InParanoid" id="A0A1Y2DPX8"/>
<keyword evidence="3" id="KW-0175">Coiled coil</keyword>
<dbReference type="FunCoup" id="A0A1Y2DPX8">
    <property type="interactions" value="672"/>
</dbReference>
<feature type="domain" description="K Homology" evidence="5">
    <location>
        <begin position="850"/>
        <end position="922"/>
    </location>
</feature>
<dbReference type="CDD" id="cd22450">
    <property type="entry name" value="KH-I_ScSCP160_rpt5"/>
    <property type="match status" value="1"/>
</dbReference>
<keyword evidence="7" id="KW-1185">Reference proteome</keyword>
<proteinExistence type="predicted"/>
<evidence type="ECO:0000259" key="5">
    <source>
        <dbReference type="SMART" id="SM00322"/>
    </source>
</evidence>
<feature type="region of interest" description="Disordered" evidence="4">
    <location>
        <begin position="1110"/>
        <end position="1133"/>
    </location>
</feature>
<evidence type="ECO:0000313" key="7">
    <source>
        <dbReference type="Proteomes" id="UP000193689"/>
    </source>
</evidence>
<feature type="coiled-coil region" evidence="3">
    <location>
        <begin position="346"/>
        <end position="373"/>
    </location>
</feature>
<comment type="caution">
    <text evidence="6">The sequence shown here is derived from an EMBL/GenBank/DDBJ whole genome shotgun (WGS) entry which is preliminary data.</text>
</comment>
<dbReference type="GeneID" id="63780324"/>
<dbReference type="CDD" id="cd02394">
    <property type="entry name" value="KH-I_Vigilin_rpt6"/>
    <property type="match status" value="2"/>
</dbReference>
<dbReference type="Pfam" id="PF00013">
    <property type="entry name" value="KH_1"/>
    <property type="match status" value="7"/>
</dbReference>